<evidence type="ECO:0000313" key="8">
    <source>
        <dbReference type="EMBL" id="RXH68073.1"/>
    </source>
</evidence>
<evidence type="ECO:0000256" key="4">
    <source>
        <dbReference type="ARBA" id="ARBA00023163"/>
    </source>
</evidence>
<feature type="region of interest" description="Disordered" evidence="6">
    <location>
        <begin position="236"/>
        <end position="289"/>
    </location>
</feature>
<dbReference type="InterPro" id="IPR045843">
    <property type="entry name" value="IND-like"/>
</dbReference>
<dbReference type="InterPro" id="IPR011598">
    <property type="entry name" value="bHLH_dom"/>
</dbReference>
<keyword evidence="9" id="KW-1185">Reference proteome</keyword>
<dbReference type="EMBL" id="RDQH01000343">
    <property type="protein sequence ID" value="RXH68073.1"/>
    <property type="molecule type" value="Genomic_DNA"/>
</dbReference>
<evidence type="ECO:0000256" key="3">
    <source>
        <dbReference type="ARBA" id="ARBA00023125"/>
    </source>
</evidence>
<keyword evidence="2" id="KW-0805">Transcription regulation</keyword>
<name>A0A498HG82_MALDO</name>
<dbReference type="Proteomes" id="UP000290289">
    <property type="component" value="Chromosome 17"/>
</dbReference>
<dbReference type="InterPro" id="IPR036638">
    <property type="entry name" value="HLH_DNA-bd_sf"/>
</dbReference>
<dbReference type="CDD" id="cd11393">
    <property type="entry name" value="bHLH_AtbHLH_like"/>
    <property type="match status" value="1"/>
</dbReference>
<organism evidence="8 9">
    <name type="scientific">Malus domestica</name>
    <name type="common">Apple</name>
    <name type="synonym">Pyrus malus</name>
    <dbReference type="NCBI Taxonomy" id="3750"/>
    <lineage>
        <taxon>Eukaryota</taxon>
        <taxon>Viridiplantae</taxon>
        <taxon>Streptophyta</taxon>
        <taxon>Embryophyta</taxon>
        <taxon>Tracheophyta</taxon>
        <taxon>Spermatophyta</taxon>
        <taxon>Magnoliopsida</taxon>
        <taxon>eudicotyledons</taxon>
        <taxon>Gunneridae</taxon>
        <taxon>Pentapetalae</taxon>
        <taxon>rosids</taxon>
        <taxon>fabids</taxon>
        <taxon>Rosales</taxon>
        <taxon>Rosaceae</taxon>
        <taxon>Amygdaloideae</taxon>
        <taxon>Maleae</taxon>
        <taxon>Malus</taxon>
    </lineage>
</organism>
<reference evidence="8 9" key="1">
    <citation type="submission" date="2018-10" db="EMBL/GenBank/DDBJ databases">
        <title>A high-quality apple genome assembly.</title>
        <authorList>
            <person name="Hu J."/>
        </authorList>
    </citation>
    <scope>NUCLEOTIDE SEQUENCE [LARGE SCALE GENOMIC DNA]</scope>
    <source>
        <strain evidence="9">cv. HFTH1</strain>
        <tissue evidence="8">Young leaf</tissue>
    </source>
</reference>
<dbReference type="SMART" id="SM00353">
    <property type="entry name" value="HLH"/>
    <property type="match status" value="1"/>
</dbReference>
<dbReference type="AlphaFoldDB" id="A0A498HG82"/>
<evidence type="ECO:0000313" key="9">
    <source>
        <dbReference type="Proteomes" id="UP000290289"/>
    </source>
</evidence>
<dbReference type="GO" id="GO:0046983">
    <property type="term" value="F:protein dimerization activity"/>
    <property type="evidence" value="ECO:0007669"/>
    <property type="project" value="InterPro"/>
</dbReference>
<dbReference type="PROSITE" id="PS50888">
    <property type="entry name" value="BHLH"/>
    <property type="match status" value="1"/>
</dbReference>
<accession>A0A498HG82</accession>
<dbReference type="GO" id="GO:0003700">
    <property type="term" value="F:DNA-binding transcription factor activity"/>
    <property type="evidence" value="ECO:0007669"/>
    <property type="project" value="InterPro"/>
</dbReference>
<dbReference type="PANTHER" id="PTHR45914">
    <property type="entry name" value="TRANSCRIPTION FACTOR HEC3-RELATED"/>
    <property type="match status" value="1"/>
</dbReference>
<evidence type="ECO:0000256" key="2">
    <source>
        <dbReference type="ARBA" id="ARBA00023015"/>
    </source>
</evidence>
<comment type="subcellular location">
    <subcellularLocation>
        <location evidence="1">Nucleus</location>
    </subcellularLocation>
</comment>
<keyword evidence="5" id="KW-0539">Nucleus</keyword>
<proteinExistence type="predicted"/>
<evidence type="ECO:0000256" key="5">
    <source>
        <dbReference type="ARBA" id="ARBA00023242"/>
    </source>
</evidence>
<dbReference type="PANTHER" id="PTHR45914:SF24">
    <property type="entry name" value="BHLH DOMAIN-CONTAINING PROTEIN"/>
    <property type="match status" value="1"/>
</dbReference>
<dbReference type="GO" id="GO:0003677">
    <property type="term" value="F:DNA binding"/>
    <property type="evidence" value="ECO:0007669"/>
    <property type="project" value="UniProtKB-KW"/>
</dbReference>
<sequence>MDETETELRRAIRSLSGRADGGGEKATACVSTGWDEEEATFNAIMSSGITFQSFLPTTTSAPHHLQSPMLPSPPSLKPLPYSDFAQDTFTNVSPATAAALDYSQVLRLAKHEPISNYQDYFPTPTFYDYPPDLNLLPTTHFSPPPPRHLQHHDNESNHYSSIFQHLPDLLPLDPSNYFPCSSSSSSPYKRPRFVGSHHFCYPSASFAAAVATQHFHPHPPLPHFNNAPLFPPLNNYGFRTSSASQSSSHANAPTPPPPPAPQVKTKRRITTPSPSLPGSALARERRQRLSDKTRCLQKLLPWDKKMDSATTYGEAYKYIQFLQAQLSALQTMPVLTPPTTSFATSSVGGKLERLSRNQLLQVLLNSPSAQTVMYSRGCCVFSVEQLDQISRRFSHKMGSSTASKSSPPSP</sequence>
<keyword evidence="3" id="KW-0238">DNA-binding</keyword>
<evidence type="ECO:0000256" key="1">
    <source>
        <dbReference type="ARBA" id="ARBA00004123"/>
    </source>
</evidence>
<gene>
    <name evidence="8" type="ORF">DVH24_028220</name>
</gene>
<evidence type="ECO:0000259" key="7">
    <source>
        <dbReference type="PROSITE" id="PS50888"/>
    </source>
</evidence>
<feature type="domain" description="BHLH" evidence="7">
    <location>
        <begin position="273"/>
        <end position="322"/>
    </location>
</feature>
<dbReference type="GO" id="GO:0005634">
    <property type="term" value="C:nucleus"/>
    <property type="evidence" value="ECO:0007669"/>
    <property type="project" value="UniProtKB-SubCell"/>
</dbReference>
<dbReference type="InterPro" id="IPR045239">
    <property type="entry name" value="bHLH95_bHLH"/>
</dbReference>
<keyword evidence="4" id="KW-0804">Transcription</keyword>
<dbReference type="SUPFAM" id="SSF47459">
    <property type="entry name" value="HLH, helix-loop-helix DNA-binding domain"/>
    <property type="match status" value="1"/>
</dbReference>
<protein>
    <recommendedName>
        <fullName evidence="7">BHLH domain-containing protein</fullName>
    </recommendedName>
</protein>
<comment type="caution">
    <text evidence="8">The sequence shown here is derived from an EMBL/GenBank/DDBJ whole genome shotgun (WGS) entry which is preliminary data.</text>
</comment>
<evidence type="ECO:0000256" key="6">
    <source>
        <dbReference type="SAM" id="MobiDB-lite"/>
    </source>
</evidence>
<dbReference type="Gene3D" id="4.10.280.10">
    <property type="entry name" value="Helix-loop-helix DNA-binding domain"/>
    <property type="match status" value="1"/>
</dbReference>
<feature type="compositionally biased region" description="Low complexity" evidence="6">
    <location>
        <begin position="236"/>
        <end position="252"/>
    </location>
</feature>